<comment type="caution">
    <text evidence="6">Lacks conserved residue(s) required for the propagation of feature annotation.</text>
</comment>
<evidence type="ECO:0000256" key="6">
    <source>
        <dbReference type="PROSITE-ProRule" id="PRU00460"/>
    </source>
</evidence>
<dbReference type="PANTHER" id="PTHR10574">
    <property type="entry name" value="NETRIN/LAMININ-RELATED"/>
    <property type="match status" value="1"/>
</dbReference>
<dbReference type="FunFam" id="2.10.25.10:FF:000193">
    <property type="entry name" value="Laminin subunit gamma 1"/>
    <property type="match status" value="1"/>
</dbReference>
<evidence type="ECO:0000256" key="2">
    <source>
        <dbReference type="ARBA" id="ARBA00022737"/>
    </source>
</evidence>
<accession>A0A9N7VED0</accession>
<dbReference type="GO" id="GO:0005604">
    <property type="term" value="C:basement membrane"/>
    <property type="evidence" value="ECO:0007669"/>
    <property type="project" value="TreeGrafter"/>
</dbReference>
<dbReference type="Pfam" id="PF00052">
    <property type="entry name" value="Laminin_B"/>
    <property type="match status" value="1"/>
</dbReference>
<keyword evidence="9" id="KW-1185">Reference proteome</keyword>
<keyword evidence="1" id="KW-0732">Signal</keyword>
<proteinExistence type="predicted"/>
<name>A0A9N7VED0_PLEPL</name>
<dbReference type="GO" id="GO:0009888">
    <property type="term" value="P:tissue development"/>
    <property type="evidence" value="ECO:0007669"/>
    <property type="project" value="TreeGrafter"/>
</dbReference>
<evidence type="ECO:0000256" key="3">
    <source>
        <dbReference type="ARBA" id="ARBA00023157"/>
    </source>
</evidence>
<dbReference type="InterPro" id="IPR002049">
    <property type="entry name" value="LE_dom"/>
</dbReference>
<dbReference type="Proteomes" id="UP001153269">
    <property type="component" value="Unassembled WGS sequence"/>
</dbReference>
<dbReference type="Gene3D" id="2.10.25.10">
    <property type="entry name" value="Laminin"/>
    <property type="match status" value="1"/>
</dbReference>
<sequence>MAKRMSAGSASHRGRPGLSLRASILVVEGFLSKAPYCSQRNVLWPCECNPSGTVDVCSPLDGRCHCRSNVEGTSCDRCKPGFFNLQQEDPAGCQPCFCFGHSLACTSSSHFAAVNITSDFMEDQDGWLGEFSLGQEYPLLWKEGEVYLLPLSEEDIGFYKAPEKFLGRHDHSYGQLLSITFTSETPELLPDHVALHLQGSGIDLSANLSPQPVLHHNPGLSPWHSFVVSDCGSPTPTVLSWSLHGVRTGM</sequence>
<dbReference type="GO" id="GO:0009887">
    <property type="term" value="P:animal organ morphogenesis"/>
    <property type="evidence" value="ECO:0007669"/>
    <property type="project" value="TreeGrafter"/>
</dbReference>
<comment type="caution">
    <text evidence="8">The sequence shown here is derived from an EMBL/GenBank/DDBJ whole genome shotgun (WGS) entry which is preliminary data.</text>
</comment>
<dbReference type="PROSITE" id="PS01248">
    <property type="entry name" value="EGF_LAM_1"/>
    <property type="match status" value="1"/>
</dbReference>
<gene>
    <name evidence="8" type="ORF">PLEPLA_LOCUS34683</name>
</gene>
<dbReference type="SMART" id="SM00180">
    <property type="entry name" value="EGF_Lam"/>
    <property type="match status" value="1"/>
</dbReference>
<evidence type="ECO:0000313" key="9">
    <source>
        <dbReference type="Proteomes" id="UP001153269"/>
    </source>
</evidence>
<protein>
    <recommendedName>
        <fullName evidence="7">Laminin EGF-like domain-containing protein</fullName>
    </recommendedName>
</protein>
<feature type="disulfide bond" evidence="6">
    <location>
        <begin position="66"/>
        <end position="75"/>
    </location>
</feature>
<evidence type="ECO:0000256" key="1">
    <source>
        <dbReference type="ARBA" id="ARBA00022729"/>
    </source>
</evidence>
<keyword evidence="3 6" id="KW-1015">Disulfide bond</keyword>
<evidence type="ECO:0000256" key="4">
    <source>
        <dbReference type="ARBA" id="ARBA00023180"/>
    </source>
</evidence>
<keyword evidence="4" id="KW-0325">Glycoprotein</keyword>
<dbReference type="SUPFAM" id="SSF57196">
    <property type="entry name" value="EGF/Laminin"/>
    <property type="match status" value="1"/>
</dbReference>
<keyword evidence="2" id="KW-0677">Repeat</keyword>
<dbReference type="Pfam" id="PF00053">
    <property type="entry name" value="EGF_laminin"/>
    <property type="match status" value="1"/>
</dbReference>
<evidence type="ECO:0000256" key="5">
    <source>
        <dbReference type="ARBA" id="ARBA00023292"/>
    </source>
</evidence>
<evidence type="ECO:0000313" key="8">
    <source>
        <dbReference type="EMBL" id="CAB1446978.1"/>
    </source>
</evidence>
<dbReference type="CDD" id="cd00055">
    <property type="entry name" value="EGF_Lam"/>
    <property type="match status" value="1"/>
</dbReference>
<feature type="domain" description="Laminin EGF-like" evidence="7">
    <location>
        <begin position="46"/>
        <end position="95"/>
    </location>
</feature>
<dbReference type="PROSITE" id="PS50027">
    <property type="entry name" value="EGF_LAM_2"/>
    <property type="match status" value="1"/>
</dbReference>
<dbReference type="AlphaFoldDB" id="A0A9N7VED0"/>
<organism evidence="8 9">
    <name type="scientific">Pleuronectes platessa</name>
    <name type="common">European plaice</name>
    <dbReference type="NCBI Taxonomy" id="8262"/>
    <lineage>
        <taxon>Eukaryota</taxon>
        <taxon>Metazoa</taxon>
        <taxon>Chordata</taxon>
        <taxon>Craniata</taxon>
        <taxon>Vertebrata</taxon>
        <taxon>Euteleostomi</taxon>
        <taxon>Actinopterygii</taxon>
        <taxon>Neopterygii</taxon>
        <taxon>Teleostei</taxon>
        <taxon>Neoteleostei</taxon>
        <taxon>Acanthomorphata</taxon>
        <taxon>Carangaria</taxon>
        <taxon>Pleuronectiformes</taxon>
        <taxon>Pleuronectoidei</taxon>
        <taxon>Pleuronectidae</taxon>
        <taxon>Pleuronectes</taxon>
    </lineage>
</organism>
<dbReference type="PANTHER" id="PTHR10574:SF240">
    <property type="entry name" value="LAMININ SUBUNIT GAMMA-3"/>
    <property type="match status" value="1"/>
</dbReference>
<keyword evidence="5 6" id="KW-0424">Laminin EGF-like domain</keyword>
<dbReference type="InterPro" id="IPR000034">
    <property type="entry name" value="Laminin_IV"/>
</dbReference>
<dbReference type="GO" id="GO:0007411">
    <property type="term" value="P:axon guidance"/>
    <property type="evidence" value="ECO:0007669"/>
    <property type="project" value="TreeGrafter"/>
</dbReference>
<reference evidence="8" key="1">
    <citation type="submission" date="2020-03" db="EMBL/GenBank/DDBJ databases">
        <authorList>
            <person name="Weist P."/>
        </authorList>
    </citation>
    <scope>NUCLEOTIDE SEQUENCE</scope>
</reference>
<dbReference type="InterPro" id="IPR050440">
    <property type="entry name" value="Laminin/Netrin_ECM"/>
</dbReference>
<dbReference type="EMBL" id="CADEAL010003932">
    <property type="protein sequence ID" value="CAB1446978.1"/>
    <property type="molecule type" value="Genomic_DNA"/>
</dbReference>
<evidence type="ECO:0000259" key="7">
    <source>
        <dbReference type="PROSITE" id="PS50027"/>
    </source>
</evidence>